<protein>
    <submittedName>
        <fullName evidence="1">Uncharacterized protein</fullName>
    </submittedName>
</protein>
<evidence type="ECO:0000313" key="1">
    <source>
        <dbReference type="EMBL" id="PWJ81511.1"/>
    </source>
</evidence>
<comment type="caution">
    <text evidence="1">The sequence shown here is derived from an EMBL/GenBank/DDBJ whole genome shotgun (WGS) entry which is preliminary data.</text>
</comment>
<proteinExistence type="predicted"/>
<sequence>MDARAFHNAIRILLNLGQHDLAAAGVIDGNWGTADASDRDQVEAFIDNPVRETLRMPDANYERLFALIESRQKAPEPTKDLVAALIAAKQEMWLAARHQWTMADFKNWAVIQQIDAALEKADGKPRTAEAIAKAEATS</sequence>
<gene>
    <name evidence="1" type="ORF">C7441_11043</name>
</gene>
<keyword evidence="2" id="KW-1185">Reference proteome</keyword>
<reference evidence="1 2" key="1">
    <citation type="submission" date="2018-05" db="EMBL/GenBank/DDBJ databases">
        <title>Genomic Encyclopedia of Type Strains, Phase IV (KMG-IV): sequencing the most valuable type-strain genomes for metagenomic binning, comparative biology and taxonomic classification.</title>
        <authorList>
            <person name="Goeker M."/>
        </authorList>
    </citation>
    <scope>NUCLEOTIDE SEQUENCE [LARGE SCALE GENOMIC DNA]</scope>
    <source>
        <strain evidence="1 2">DSM 6986</strain>
    </source>
</reference>
<dbReference type="AlphaFoldDB" id="A0A316C0K6"/>
<name>A0A316C0K6_PSESE</name>
<evidence type="ECO:0000313" key="2">
    <source>
        <dbReference type="Proteomes" id="UP000245396"/>
    </source>
</evidence>
<dbReference type="EMBL" id="QGGG01000010">
    <property type="protein sequence ID" value="PWJ81511.1"/>
    <property type="molecule type" value="Genomic_DNA"/>
</dbReference>
<dbReference type="RefSeq" id="WP_109613488.1">
    <property type="nucleotide sequence ID" value="NZ_QGGG01000010.1"/>
</dbReference>
<dbReference type="OrthoDB" id="8117414at2"/>
<dbReference type="Proteomes" id="UP000245396">
    <property type="component" value="Unassembled WGS sequence"/>
</dbReference>
<organism evidence="1 2">
    <name type="scientific">Pseudaminobacter salicylatoxidans</name>
    <dbReference type="NCBI Taxonomy" id="93369"/>
    <lineage>
        <taxon>Bacteria</taxon>
        <taxon>Pseudomonadati</taxon>
        <taxon>Pseudomonadota</taxon>
        <taxon>Alphaproteobacteria</taxon>
        <taxon>Hyphomicrobiales</taxon>
        <taxon>Phyllobacteriaceae</taxon>
        <taxon>Pseudaminobacter</taxon>
    </lineage>
</organism>
<accession>A0A316C0K6</accession>